<name>A0ABD1SES3_9LAMI</name>
<protein>
    <submittedName>
        <fullName evidence="2">Uncharacterized protein</fullName>
    </submittedName>
</protein>
<evidence type="ECO:0000313" key="2">
    <source>
        <dbReference type="EMBL" id="KAL2499242.1"/>
    </source>
</evidence>
<accession>A0ABD1SES3</accession>
<keyword evidence="1" id="KW-0472">Membrane</keyword>
<keyword evidence="3" id="KW-1185">Reference proteome</keyword>
<proteinExistence type="predicted"/>
<reference evidence="3" key="1">
    <citation type="submission" date="2024-07" db="EMBL/GenBank/DDBJ databases">
        <title>Two chromosome-level genome assemblies of Korean endemic species Abeliophyllum distichum and Forsythia ovata (Oleaceae).</title>
        <authorList>
            <person name="Jang H."/>
        </authorList>
    </citation>
    <scope>NUCLEOTIDE SEQUENCE [LARGE SCALE GENOMIC DNA]</scope>
</reference>
<dbReference type="EMBL" id="JBFOLK010000007">
    <property type="protein sequence ID" value="KAL2499242.1"/>
    <property type="molecule type" value="Genomic_DNA"/>
</dbReference>
<comment type="caution">
    <text evidence="2">The sequence shown here is derived from an EMBL/GenBank/DDBJ whole genome shotgun (WGS) entry which is preliminary data.</text>
</comment>
<gene>
    <name evidence="2" type="ORF">Adt_24792</name>
</gene>
<evidence type="ECO:0000256" key="1">
    <source>
        <dbReference type="SAM" id="Phobius"/>
    </source>
</evidence>
<dbReference type="Proteomes" id="UP001604336">
    <property type="component" value="Unassembled WGS sequence"/>
</dbReference>
<dbReference type="AlphaFoldDB" id="A0ABD1SES3"/>
<organism evidence="2 3">
    <name type="scientific">Abeliophyllum distichum</name>
    <dbReference type="NCBI Taxonomy" id="126358"/>
    <lineage>
        <taxon>Eukaryota</taxon>
        <taxon>Viridiplantae</taxon>
        <taxon>Streptophyta</taxon>
        <taxon>Embryophyta</taxon>
        <taxon>Tracheophyta</taxon>
        <taxon>Spermatophyta</taxon>
        <taxon>Magnoliopsida</taxon>
        <taxon>eudicotyledons</taxon>
        <taxon>Gunneridae</taxon>
        <taxon>Pentapetalae</taxon>
        <taxon>asterids</taxon>
        <taxon>lamiids</taxon>
        <taxon>Lamiales</taxon>
        <taxon>Oleaceae</taxon>
        <taxon>Forsythieae</taxon>
        <taxon>Abeliophyllum</taxon>
    </lineage>
</organism>
<keyword evidence="1" id="KW-0812">Transmembrane</keyword>
<evidence type="ECO:0000313" key="3">
    <source>
        <dbReference type="Proteomes" id="UP001604336"/>
    </source>
</evidence>
<sequence>MYAMTRHEEHSCPVKRLIIENSLEVRNYTLRPIRSRARDRAALPDTQSNNPLTQPLLVTQSDESSMPALPKKTRHVAQSNSITESHNNNVPATPKQTVTVRNRPENKDYAIWSYTLFAIGAVLTFAASVVLPEVRFYEEDICGYIFGEGEEHLELGTAFQGEAGMHLMTTWWSLPTGMVQPSSLTLLPTITAAPTYPQFKNK</sequence>
<keyword evidence="1" id="KW-1133">Transmembrane helix</keyword>
<feature type="transmembrane region" description="Helical" evidence="1">
    <location>
        <begin position="111"/>
        <end position="131"/>
    </location>
</feature>